<keyword evidence="2" id="KW-1185">Reference proteome</keyword>
<gene>
    <name evidence="1" type="ORF">GCM10008986_14560</name>
</gene>
<reference evidence="1 2" key="1">
    <citation type="journal article" date="2019" name="Int. J. Syst. Evol. Microbiol.">
        <title>The Global Catalogue of Microorganisms (GCM) 10K type strain sequencing project: providing services to taxonomists for standard genome sequencing and annotation.</title>
        <authorList>
            <consortium name="The Broad Institute Genomics Platform"/>
            <consortium name="The Broad Institute Genome Sequencing Center for Infectious Disease"/>
            <person name="Wu L."/>
            <person name="Ma J."/>
        </authorList>
    </citation>
    <scope>NUCLEOTIDE SEQUENCE [LARGE SCALE GENOMIC DNA]</scope>
    <source>
        <strain evidence="1 2">JCM 12389</strain>
    </source>
</reference>
<proteinExistence type="predicted"/>
<evidence type="ECO:0000313" key="2">
    <source>
        <dbReference type="Proteomes" id="UP001500880"/>
    </source>
</evidence>
<sequence length="71" mass="7727">MFQDTFAEELARRVGSMVEVATDDNLIEGVLSTVTDELILVINITSGYGQNTNIYISLDAISFVRFPVAAA</sequence>
<comment type="caution">
    <text evidence="1">The sequence shown here is derived from an EMBL/GenBank/DDBJ whole genome shotgun (WGS) entry which is preliminary data.</text>
</comment>
<dbReference type="EMBL" id="BAAADO010000003">
    <property type="protein sequence ID" value="GAA0489762.1"/>
    <property type="molecule type" value="Genomic_DNA"/>
</dbReference>
<organism evidence="1 2">
    <name type="scientific">Salinibacillus aidingensis</name>
    <dbReference type="NCBI Taxonomy" id="237684"/>
    <lineage>
        <taxon>Bacteria</taxon>
        <taxon>Bacillati</taxon>
        <taxon>Bacillota</taxon>
        <taxon>Bacilli</taxon>
        <taxon>Bacillales</taxon>
        <taxon>Bacillaceae</taxon>
        <taxon>Salinibacillus</taxon>
    </lineage>
</organism>
<protein>
    <recommendedName>
        <fullName evidence="3">DUF2642 domain-containing protein</fullName>
    </recommendedName>
</protein>
<dbReference type="RefSeq" id="WP_343839281.1">
    <property type="nucleotide sequence ID" value="NZ_BAAADO010000003.1"/>
</dbReference>
<accession>A0ABN1B4K4</accession>
<evidence type="ECO:0008006" key="3">
    <source>
        <dbReference type="Google" id="ProtNLM"/>
    </source>
</evidence>
<dbReference type="Proteomes" id="UP001500880">
    <property type="component" value="Unassembled WGS sequence"/>
</dbReference>
<name>A0ABN1B4K4_9BACI</name>
<evidence type="ECO:0000313" key="1">
    <source>
        <dbReference type="EMBL" id="GAA0489762.1"/>
    </source>
</evidence>